<gene>
    <name evidence="2" type="ORF">METZ01_LOCUS510577</name>
</gene>
<name>A0A383EMM4_9ZZZZ</name>
<evidence type="ECO:0000256" key="1">
    <source>
        <dbReference type="SAM" id="Phobius"/>
    </source>
</evidence>
<keyword evidence="1" id="KW-0472">Membrane</keyword>
<feature type="non-terminal residue" evidence="2">
    <location>
        <position position="132"/>
    </location>
</feature>
<protein>
    <recommendedName>
        <fullName evidence="3">DUF4381 domain-containing protein</fullName>
    </recommendedName>
</protein>
<keyword evidence="1" id="KW-0812">Transmembrane</keyword>
<evidence type="ECO:0008006" key="3">
    <source>
        <dbReference type="Google" id="ProtNLM"/>
    </source>
</evidence>
<sequence length="132" mass="14892">MNDTNLTDILEIKPPMELDPGNGSVWAIWVLIFLFLAGAALLFWALHTPAKHGADSPPDAEAQHKLRQAWALMGTPALFAEAVADILRVYLGERFNFHAPERTTEEFLQELQRMPQMTKTQKTLLGQFLVFC</sequence>
<keyword evidence="1" id="KW-1133">Transmembrane helix</keyword>
<organism evidence="2">
    <name type="scientific">marine metagenome</name>
    <dbReference type="NCBI Taxonomy" id="408172"/>
    <lineage>
        <taxon>unclassified sequences</taxon>
        <taxon>metagenomes</taxon>
        <taxon>ecological metagenomes</taxon>
    </lineage>
</organism>
<dbReference type="EMBL" id="UINC01227006">
    <property type="protein sequence ID" value="SVE57723.1"/>
    <property type="molecule type" value="Genomic_DNA"/>
</dbReference>
<reference evidence="2" key="1">
    <citation type="submission" date="2018-05" db="EMBL/GenBank/DDBJ databases">
        <authorList>
            <person name="Lanie J.A."/>
            <person name="Ng W.-L."/>
            <person name="Kazmierczak K.M."/>
            <person name="Andrzejewski T.M."/>
            <person name="Davidsen T.M."/>
            <person name="Wayne K.J."/>
            <person name="Tettelin H."/>
            <person name="Glass J.I."/>
            <person name="Rusch D."/>
            <person name="Podicherti R."/>
            <person name="Tsui H.-C.T."/>
            <person name="Winkler M.E."/>
        </authorList>
    </citation>
    <scope>NUCLEOTIDE SEQUENCE</scope>
</reference>
<proteinExistence type="predicted"/>
<accession>A0A383EMM4</accession>
<evidence type="ECO:0000313" key="2">
    <source>
        <dbReference type="EMBL" id="SVE57723.1"/>
    </source>
</evidence>
<feature type="transmembrane region" description="Helical" evidence="1">
    <location>
        <begin position="26"/>
        <end position="46"/>
    </location>
</feature>
<dbReference type="AlphaFoldDB" id="A0A383EMM4"/>